<dbReference type="EMBL" id="JACHGF010000009">
    <property type="protein sequence ID" value="MBB5286357.1"/>
    <property type="molecule type" value="Genomic_DNA"/>
</dbReference>
<sequence>MQLSTIQHGQSLRRARFKVPSNGVMLGYLSRV</sequence>
<proteinExistence type="predicted"/>
<organism evidence="1 2">
    <name type="scientific">Rhabdobacter roseus</name>
    <dbReference type="NCBI Taxonomy" id="1655419"/>
    <lineage>
        <taxon>Bacteria</taxon>
        <taxon>Pseudomonadati</taxon>
        <taxon>Bacteroidota</taxon>
        <taxon>Cytophagia</taxon>
        <taxon>Cytophagales</taxon>
        <taxon>Cytophagaceae</taxon>
        <taxon>Rhabdobacter</taxon>
    </lineage>
</organism>
<reference evidence="1 2" key="1">
    <citation type="submission" date="2020-08" db="EMBL/GenBank/DDBJ databases">
        <title>Genomic Encyclopedia of Type Strains, Phase IV (KMG-IV): sequencing the most valuable type-strain genomes for metagenomic binning, comparative biology and taxonomic classification.</title>
        <authorList>
            <person name="Goeker M."/>
        </authorList>
    </citation>
    <scope>NUCLEOTIDE SEQUENCE [LARGE SCALE GENOMIC DNA]</scope>
    <source>
        <strain evidence="1 2">DSM 105074</strain>
    </source>
</reference>
<comment type="caution">
    <text evidence="1">The sequence shown here is derived from an EMBL/GenBank/DDBJ whole genome shotgun (WGS) entry which is preliminary data.</text>
</comment>
<name>A0A840TXQ1_9BACT</name>
<dbReference type="AlphaFoldDB" id="A0A840TXQ1"/>
<evidence type="ECO:0000313" key="1">
    <source>
        <dbReference type="EMBL" id="MBB5286357.1"/>
    </source>
</evidence>
<dbReference type="Proteomes" id="UP000557307">
    <property type="component" value="Unassembled WGS sequence"/>
</dbReference>
<evidence type="ECO:0000313" key="2">
    <source>
        <dbReference type="Proteomes" id="UP000557307"/>
    </source>
</evidence>
<accession>A0A840TXQ1</accession>
<protein>
    <submittedName>
        <fullName evidence="1">Uncharacterized protein</fullName>
    </submittedName>
</protein>
<keyword evidence="2" id="KW-1185">Reference proteome</keyword>
<gene>
    <name evidence="1" type="ORF">HNQ92_004517</name>
</gene>